<protein>
    <submittedName>
        <fullName evidence="1">Uncharacterized protein</fullName>
    </submittedName>
</protein>
<sequence length="150" mass="16984">MPSGNSLEFDASCHPRPYPDYFKPRKPNRNGTLPTWLYVRGHPQGRFEWDVKRTKPIVGGLGPEIELHHGTANDGFHELIHATERMEPSGQLTHLAAYTTEVNGCIAEFCLTLRGGRFCLLLCQDKFILKREKDSLENIQHVDKKGGISE</sequence>
<dbReference type="EMBL" id="JAQQWE010000007">
    <property type="protein sequence ID" value="KAK7946765.1"/>
    <property type="molecule type" value="Genomic_DNA"/>
</dbReference>
<evidence type="ECO:0000313" key="1">
    <source>
        <dbReference type="EMBL" id="KAK7946765.1"/>
    </source>
</evidence>
<comment type="caution">
    <text evidence="1">The sequence shown here is derived from an EMBL/GenBank/DDBJ whole genome shotgun (WGS) entry which is preliminary data.</text>
</comment>
<accession>A0ABR1Q482</accession>
<organism evidence="1 2">
    <name type="scientific">Apiospora aurea</name>
    <dbReference type="NCBI Taxonomy" id="335848"/>
    <lineage>
        <taxon>Eukaryota</taxon>
        <taxon>Fungi</taxon>
        <taxon>Dikarya</taxon>
        <taxon>Ascomycota</taxon>
        <taxon>Pezizomycotina</taxon>
        <taxon>Sordariomycetes</taxon>
        <taxon>Xylariomycetidae</taxon>
        <taxon>Amphisphaeriales</taxon>
        <taxon>Apiosporaceae</taxon>
        <taxon>Apiospora</taxon>
    </lineage>
</organism>
<dbReference type="Proteomes" id="UP001391051">
    <property type="component" value="Unassembled WGS sequence"/>
</dbReference>
<dbReference type="RefSeq" id="XP_066696799.1">
    <property type="nucleotide sequence ID" value="XM_066847308.1"/>
</dbReference>
<proteinExistence type="predicted"/>
<dbReference type="GeneID" id="92080370"/>
<evidence type="ECO:0000313" key="2">
    <source>
        <dbReference type="Proteomes" id="UP001391051"/>
    </source>
</evidence>
<keyword evidence="2" id="KW-1185">Reference proteome</keyword>
<name>A0ABR1Q482_9PEZI</name>
<reference evidence="1 2" key="1">
    <citation type="submission" date="2023-01" db="EMBL/GenBank/DDBJ databases">
        <title>Analysis of 21 Apiospora genomes using comparative genomics revels a genus with tremendous synthesis potential of carbohydrate active enzymes and secondary metabolites.</title>
        <authorList>
            <person name="Sorensen T."/>
        </authorList>
    </citation>
    <scope>NUCLEOTIDE SEQUENCE [LARGE SCALE GENOMIC DNA]</scope>
    <source>
        <strain evidence="1 2">CBS 24483</strain>
    </source>
</reference>
<gene>
    <name evidence="1" type="ORF">PG986_011086</name>
</gene>